<evidence type="ECO:0008006" key="4">
    <source>
        <dbReference type="Google" id="ProtNLM"/>
    </source>
</evidence>
<dbReference type="Proteomes" id="UP001189429">
    <property type="component" value="Unassembled WGS sequence"/>
</dbReference>
<evidence type="ECO:0000256" key="1">
    <source>
        <dbReference type="SAM" id="SignalP"/>
    </source>
</evidence>
<comment type="caution">
    <text evidence="2">The sequence shown here is derived from an EMBL/GenBank/DDBJ whole genome shotgun (WGS) entry which is preliminary data.</text>
</comment>
<proteinExistence type="predicted"/>
<gene>
    <name evidence="2" type="ORF">PCOR1329_LOCUS32018</name>
</gene>
<keyword evidence="1" id="KW-0732">Signal</keyword>
<dbReference type="EMBL" id="CAUYUJ010012814">
    <property type="protein sequence ID" value="CAK0834642.1"/>
    <property type="molecule type" value="Genomic_DNA"/>
</dbReference>
<organism evidence="2 3">
    <name type="scientific">Prorocentrum cordatum</name>
    <dbReference type="NCBI Taxonomy" id="2364126"/>
    <lineage>
        <taxon>Eukaryota</taxon>
        <taxon>Sar</taxon>
        <taxon>Alveolata</taxon>
        <taxon>Dinophyceae</taxon>
        <taxon>Prorocentrales</taxon>
        <taxon>Prorocentraceae</taxon>
        <taxon>Prorocentrum</taxon>
    </lineage>
</organism>
<evidence type="ECO:0000313" key="2">
    <source>
        <dbReference type="EMBL" id="CAK0834642.1"/>
    </source>
</evidence>
<protein>
    <recommendedName>
        <fullName evidence="4">Sulfotransferase domain-containing protein</fullName>
    </recommendedName>
</protein>
<feature type="signal peptide" evidence="1">
    <location>
        <begin position="1"/>
        <end position="23"/>
    </location>
</feature>
<accession>A0ABN9SRT3</accession>
<evidence type="ECO:0000313" key="3">
    <source>
        <dbReference type="Proteomes" id="UP001189429"/>
    </source>
</evidence>
<keyword evidence="3" id="KW-1185">Reference proteome</keyword>
<dbReference type="InterPro" id="IPR027417">
    <property type="entry name" value="P-loop_NTPase"/>
</dbReference>
<name>A0ABN9SRT3_9DINO</name>
<feature type="chain" id="PRO_5045478146" description="Sulfotransferase domain-containing protein" evidence="1">
    <location>
        <begin position="24"/>
        <end position="269"/>
    </location>
</feature>
<sequence length="269" mass="30536">MTTLSTPWYMLCLVLSVAQCLEALHTSSIHTDAHVHNGGYDHIMLFAMAKVGSETMKASLNATYVPGTLISYPPIVKVHYAKVANDYMQKLPPGSNTLVISIVRNPIDQQKSLFFQLLEDGFYPGLKLGQASVAQLVEEFPKRIGPSAFSDHWKTLAELTGVDVMEQQFDFDGHQLLAHNAATNVSVLVLRLEDIGYWQEIMKQHVPNFVLRTQNVGSQKGYADQYEAFKKSYRFPPDALRTIRSHKHNHFYTTEERNRFETLERHPAQ</sequence>
<dbReference type="SUPFAM" id="SSF52540">
    <property type="entry name" value="P-loop containing nucleoside triphosphate hydrolases"/>
    <property type="match status" value="1"/>
</dbReference>
<reference evidence="2" key="1">
    <citation type="submission" date="2023-10" db="EMBL/GenBank/DDBJ databases">
        <authorList>
            <person name="Chen Y."/>
            <person name="Shah S."/>
            <person name="Dougan E. K."/>
            <person name="Thang M."/>
            <person name="Chan C."/>
        </authorList>
    </citation>
    <scope>NUCLEOTIDE SEQUENCE [LARGE SCALE GENOMIC DNA]</scope>
</reference>